<dbReference type="OrthoDB" id="2278103at2759"/>
<proteinExistence type="predicted"/>
<accession>A0A0C9MNJ2</accession>
<feature type="region of interest" description="Disordered" evidence="1">
    <location>
        <begin position="1"/>
        <end position="58"/>
    </location>
</feature>
<sequence>MIEEEEEEEDQGQTENQAQGEASTQVQHFLPSRSLTQEHHQAYSQYQSRESTSDRHQPYQHEFTAPASRQSPSDAPNTFEISSQEDIWSCWERHLADDTLHQYSLERLGIIQCGSNVECNPKYPQELYDLLVFDNTHFTNPVANHHIIFDKIFDSSNNQKEMLESLRAITYDQLQNKEINFVHSIMLTLLSSTLSTIDITFNETCFSYYVVWPLIHAVTKAIDGATFNPGEYYLRAISCEFARRKISNNQHYKADGCISVKVKDIKHELVLLEVSGPFKLENEGRFTKDHVKAGYGLVAMLNQIAYQYEYASFDVLTGVRIYFVHAKSNKLRLWSFEMASPGIYVLNLLDSQTLPDDFASSELAVESLCIELWHLKELLDYTAHQIQLLANSDAQNKREFSRARRTMPDIKPTLLRDSLKIDAEVKLNVDYLKDHQELDICSSLG</sequence>
<gene>
    <name evidence="2" type="ORF">MAM1_0242c08596</name>
</gene>
<dbReference type="AlphaFoldDB" id="A0A0C9MNJ2"/>
<evidence type="ECO:0000256" key="1">
    <source>
        <dbReference type="SAM" id="MobiDB-lite"/>
    </source>
</evidence>
<organism evidence="2">
    <name type="scientific">Mucor ambiguus</name>
    <dbReference type="NCBI Taxonomy" id="91626"/>
    <lineage>
        <taxon>Eukaryota</taxon>
        <taxon>Fungi</taxon>
        <taxon>Fungi incertae sedis</taxon>
        <taxon>Mucoromycota</taxon>
        <taxon>Mucoromycotina</taxon>
        <taxon>Mucoromycetes</taxon>
        <taxon>Mucorales</taxon>
        <taxon>Mucorineae</taxon>
        <taxon>Mucoraceae</taxon>
        <taxon>Mucor</taxon>
    </lineage>
</organism>
<evidence type="ECO:0000313" key="2">
    <source>
        <dbReference type="EMBL" id="GAN09074.1"/>
    </source>
</evidence>
<evidence type="ECO:0000313" key="3">
    <source>
        <dbReference type="Proteomes" id="UP000053815"/>
    </source>
</evidence>
<keyword evidence="3" id="KW-1185">Reference proteome</keyword>
<feature type="compositionally biased region" description="Acidic residues" evidence="1">
    <location>
        <begin position="1"/>
        <end position="12"/>
    </location>
</feature>
<dbReference type="Proteomes" id="UP000053815">
    <property type="component" value="Unassembled WGS sequence"/>
</dbReference>
<reference evidence="2" key="1">
    <citation type="submission" date="2014-09" db="EMBL/GenBank/DDBJ databases">
        <title>Draft genome sequence of an oleaginous Mucoromycotina fungus Mucor ambiguus NBRC6742.</title>
        <authorList>
            <person name="Takeda I."/>
            <person name="Yamane N."/>
            <person name="Morita T."/>
            <person name="Tamano K."/>
            <person name="Machida M."/>
            <person name="Baker S."/>
            <person name="Koike H."/>
        </authorList>
    </citation>
    <scope>NUCLEOTIDE SEQUENCE</scope>
    <source>
        <strain evidence="2">NBRC 6742</strain>
    </source>
</reference>
<name>A0A0C9MNJ2_9FUNG</name>
<feature type="compositionally biased region" description="Polar residues" evidence="1">
    <location>
        <begin position="13"/>
        <end position="27"/>
    </location>
</feature>
<dbReference type="EMBL" id="DF836531">
    <property type="protein sequence ID" value="GAN09074.1"/>
    <property type="molecule type" value="Genomic_DNA"/>
</dbReference>
<protein>
    <submittedName>
        <fullName evidence="2">Uncharacterized protein</fullName>
    </submittedName>
</protein>